<accession>A0A920CXF0</accession>
<comment type="subcellular location">
    <subcellularLocation>
        <location evidence="1">Cell membrane</location>
    </subcellularLocation>
</comment>
<dbReference type="Gene3D" id="1.10.8.500">
    <property type="entry name" value="HAMP domain in histidine kinase"/>
    <property type="match status" value="1"/>
</dbReference>
<keyword evidence="3 8" id="KW-0472">Membrane</keyword>
<evidence type="ECO:0000313" key="12">
    <source>
        <dbReference type="Proteomes" id="UP000683139"/>
    </source>
</evidence>
<dbReference type="InterPro" id="IPR003660">
    <property type="entry name" value="HAMP_dom"/>
</dbReference>
<feature type="domain" description="Methyl-accepting transducer" evidence="9">
    <location>
        <begin position="414"/>
        <end position="664"/>
    </location>
</feature>
<dbReference type="Pfam" id="PF00672">
    <property type="entry name" value="HAMP"/>
    <property type="match status" value="1"/>
</dbReference>
<evidence type="ECO:0000256" key="4">
    <source>
        <dbReference type="ARBA" id="ARBA00023224"/>
    </source>
</evidence>
<evidence type="ECO:0000256" key="6">
    <source>
        <dbReference type="PROSITE-ProRule" id="PRU00284"/>
    </source>
</evidence>
<evidence type="ECO:0000256" key="7">
    <source>
        <dbReference type="SAM" id="MobiDB-lite"/>
    </source>
</evidence>
<evidence type="ECO:0000259" key="10">
    <source>
        <dbReference type="PROSITE" id="PS50885"/>
    </source>
</evidence>
<dbReference type="EMBL" id="BOSE01000004">
    <property type="protein sequence ID" value="GIP16851.1"/>
    <property type="molecule type" value="Genomic_DNA"/>
</dbReference>
<dbReference type="PROSITE" id="PS50885">
    <property type="entry name" value="HAMP"/>
    <property type="match status" value="1"/>
</dbReference>
<keyword evidence="8" id="KW-1133">Transmembrane helix</keyword>
<dbReference type="Proteomes" id="UP000683139">
    <property type="component" value="Unassembled WGS sequence"/>
</dbReference>
<dbReference type="Gene3D" id="1.10.287.950">
    <property type="entry name" value="Methyl-accepting chemotaxis protein"/>
    <property type="match status" value="1"/>
</dbReference>
<name>A0A920CXF0_9BACL</name>
<dbReference type="AlphaFoldDB" id="A0A920CXF0"/>
<evidence type="ECO:0000313" key="11">
    <source>
        <dbReference type="EMBL" id="GIP16851.1"/>
    </source>
</evidence>
<keyword evidence="2" id="KW-1003">Cell membrane</keyword>
<dbReference type="Gene3D" id="3.30.450.20">
    <property type="entry name" value="PAS domain"/>
    <property type="match status" value="1"/>
</dbReference>
<sequence length="700" mass="75880">MGNDHKESNHEMQKTKQKKSTKSMNPLQSVGLKLFVYIIGGILACVLTMGILAYNESKKIIETKVSQSSQQTITQLAVNLDNVMKKYDDITLQILVDSAFHELVDTLQSSTLGEYEKFEATKELSNKLQSIIFGNDNIAGMALIPVNNDQLSIITAGNSQLSKVESLLEEPWIEQVQELGGRTLWLDSRANSLTSNNTMPSFGVARLLKNTSSSVAHYILLLDIPTKGILDELNKVSLGEGSQISVVNEDHNFMVHGDSASIATPAAFALDGSEHNSVSQSIEGIGDVLLIHHKLAFASWYLVGSIPVEELVKDAIVIRTLTVQVAIAAALIAILIAIIVMLTIGKPLIQLRDLMQEGAKGNLTVRSKIRKRKDEIGQLSDSFDQMMTQITNLAVQTKTSADAVLTTASVLTDASKKTAISAKEIAVATEEIANGSTSLAVEAERGNDITLAINDQMKQVLASNEQMVQSAYEVEQASGKGTAYMAELIDKTGQTEEMTREMVTKVDALKDSTRSIVQILDVLNAVTKQTNILSLNATIEASRAGSAGRGFMVVANEIRELADQSTQSIDVVGQITGRIQNEIVETVEVLSRAYPMFQEQIHSVKEANHIFVNVQQQMGRLIAKLEEVMSSVKALEASQNVLNEAMSNVSAVAQQSSATSEEVASLSAEQLNVSDNLVLLSTELSQVSTALKETLSQFKV</sequence>
<dbReference type="CDD" id="cd06225">
    <property type="entry name" value="HAMP"/>
    <property type="match status" value="1"/>
</dbReference>
<evidence type="ECO:0000256" key="8">
    <source>
        <dbReference type="SAM" id="Phobius"/>
    </source>
</evidence>
<dbReference type="SMART" id="SM00283">
    <property type="entry name" value="MA"/>
    <property type="match status" value="1"/>
</dbReference>
<reference evidence="11" key="1">
    <citation type="submission" date="2021-03" db="EMBL/GenBank/DDBJ databases">
        <title>Antimicrobial resistance genes in bacteria isolated from Japanese honey, and their potential for conferring macrolide and lincosamide resistance in the American foulbrood pathogen Paenibacillus larvae.</title>
        <authorList>
            <person name="Okamoto M."/>
            <person name="Kumagai M."/>
            <person name="Kanamori H."/>
            <person name="Takamatsu D."/>
        </authorList>
    </citation>
    <scope>NUCLEOTIDE SEQUENCE</scope>
    <source>
        <strain evidence="11">J40TS1</strain>
    </source>
</reference>
<evidence type="ECO:0000256" key="2">
    <source>
        <dbReference type="ARBA" id="ARBA00022475"/>
    </source>
</evidence>
<gene>
    <name evidence="11" type="ORF">J40TS1_24930</name>
</gene>
<evidence type="ECO:0000256" key="1">
    <source>
        <dbReference type="ARBA" id="ARBA00004236"/>
    </source>
</evidence>
<evidence type="ECO:0000256" key="5">
    <source>
        <dbReference type="ARBA" id="ARBA00029447"/>
    </source>
</evidence>
<keyword evidence="4 6" id="KW-0807">Transducer</keyword>
<dbReference type="PROSITE" id="PS50111">
    <property type="entry name" value="CHEMOTAXIS_TRANSDUC_2"/>
    <property type="match status" value="1"/>
</dbReference>
<dbReference type="CDD" id="cd18774">
    <property type="entry name" value="PDC2_HK_sensor"/>
    <property type="match status" value="1"/>
</dbReference>
<proteinExistence type="inferred from homology"/>
<feature type="transmembrane region" description="Helical" evidence="8">
    <location>
        <begin position="321"/>
        <end position="344"/>
    </location>
</feature>
<comment type="similarity">
    <text evidence="5">Belongs to the methyl-accepting chemotaxis (MCP) protein family.</text>
</comment>
<dbReference type="SUPFAM" id="SSF58104">
    <property type="entry name" value="Methyl-accepting chemotaxis protein (MCP) signaling domain"/>
    <property type="match status" value="1"/>
</dbReference>
<feature type="region of interest" description="Disordered" evidence="7">
    <location>
        <begin position="1"/>
        <end position="24"/>
    </location>
</feature>
<keyword evidence="12" id="KW-1185">Reference proteome</keyword>
<dbReference type="PANTHER" id="PTHR32089">
    <property type="entry name" value="METHYL-ACCEPTING CHEMOTAXIS PROTEIN MCPB"/>
    <property type="match status" value="1"/>
</dbReference>
<dbReference type="InterPro" id="IPR004089">
    <property type="entry name" value="MCPsignal_dom"/>
</dbReference>
<keyword evidence="8" id="KW-0812">Transmembrane</keyword>
<dbReference type="PANTHER" id="PTHR32089:SF112">
    <property type="entry name" value="LYSOZYME-LIKE PROTEIN-RELATED"/>
    <property type="match status" value="1"/>
</dbReference>
<dbReference type="Pfam" id="PF00015">
    <property type="entry name" value="MCPsignal"/>
    <property type="match status" value="1"/>
</dbReference>
<feature type="compositionally biased region" description="Basic and acidic residues" evidence="7">
    <location>
        <begin position="1"/>
        <end position="14"/>
    </location>
</feature>
<dbReference type="GO" id="GO:0007165">
    <property type="term" value="P:signal transduction"/>
    <property type="evidence" value="ECO:0007669"/>
    <property type="project" value="UniProtKB-KW"/>
</dbReference>
<protein>
    <submittedName>
        <fullName evidence="11">Methyl-accepting chemotaxis protein</fullName>
    </submittedName>
</protein>
<evidence type="ECO:0000259" key="9">
    <source>
        <dbReference type="PROSITE" id="PS50111"/>
    </source>
</evidence>
<feature type="domain" description="HAMP" evidence="10">
    <location>
        <begin position="342"/>
        <end position="395"/>
    </location>
</feature>
<dbReference type="GO" id="GO:0005886">
    <property type="term" value="C:plasma membrane"/>
    <property type="evidence" value="ECO:0007669"/>
    <property type="project" value="UniProtKB-SubCell"/>
</dbReference>
<organism evidence="11 12">
    <name type="scientific">Paenibacillus montaniterrae</name>
    <dbReference type="NCBI Taxonomy" id="429341"/>
    <lineage>
        <taxon>Bacteria</taxon>
        <taxon>Bacillati</taxon>
        <taxon>Bacillota</taxon>
        <taxon>Bacilli</taxon>
        <taxon>Bacillales</taxon>
        <taxon>Paenibacillaceae</taxon>
        <taxon>Paenibacillus</taxon>
    </lineage>
</organism>
<dbReference type="SMART" id="SM00304">
    <property type="entry name" value="HAMP"/>
    <property type="match status" value="1"/>
</dbReference>
<comment type="caution">
    <text evidence="11">The sequence shown here is derived from an EMBL/GenBank/DDBJ whole genome shotgun (WGS) entry which is preliminary data.</text>
</comment>
<feature type="transmembrane region" description="Helical" evidence="8">
    <location>
        <begin position="34"/>
        <end position="54"/>
    </location>
</feature>
<evidence type="ECO:0000256" key="3">
    <source>
        <dbReference type="ARBA" id="ARBA00023136"/>
    </source>
</evidence>